<dbReference type="RefSeq" id="WP_270128795.1">
    <property type="nucleotide sequence ID" value="NZ_CP115396.1"/>
</dbReference>
<sequence>MSDKQSRELYLLERFLPELLDGKSYSLIQPAPPLPDVIIHIDGKLVGIEITDLIPDSGVRQREAAQDAIVSQAQCLFEARHPIPLHVSVDFVESVDWKRVDRKQAAVYLANCVEQQIKHLISNLARQSQFDICINDVGHTHIQGFSLFYLDRLTESCWSPITSFWVPEISSETVQAIIQRKSNNVGGYLTGCEEVWLLILETGSPSSYFGSFEKLVSNSFISSFSKTLIGRVSKGEIIELKTSLTT</sequence>
<gene>
    <name evidence="1" type="ORF">O9Z63_08115</name>
</gene>
<reference evidence="1 2" key="1">
    <citation type="journal article" date="2011" name="Int. J. Syst. Evol. Microbiol.">
        <title>Hymenobacter yonginensis sp. nov., isolated from a mesotrophic artificial lake.</title>
        <authorList>
            <person name="Joung Y."/>
            <person name="Cho S.H."/>
            <person name="Kim H."/>
            <person name="Kim S.B."/>
            <person name="Joh K."/>
        </authorList>
    </citation>
    <scope>NUCLEOTIDE SEQUENCE [LARGE SCALE GENOMIC DNA]</scope>
    <source>
        <strain evidence="1 2">KCTC 22745</strain>
    </source>
</reference>
<proteinExistence type="predicted"/>
<evidence type="ECO:0000313" key="1">
    <source>
        <dbReference type="EMBL" id="WBO86212.1"/>
    </source>
</evidence>
<keyword evidence="2" id="KW-1185">Reference proteome</keyword>
<dbReference type="EMBL" id="CP115396">
    <property type="protein sequence ID" value="WBO86212.1"/>
    <property type="molecule type" value="Genomic_DNA"/>
</dbReference>
<organism evidence="1 2">
    <name type="scientific">Hymenobacter yonginensis</name>
    <dbReference type="NCBI Taxonomy" id="748197"/>
    <lineage>
        <taxon>Bacteria</taxon>
        <taxon>Pseudomonadati</taxon>
        <taxon>Bacteroidota</taxon>
        <taxon>Cytophagia</taxon>
        <taxon>Cytophagales</taxon>
        <taxon>Hymenobacteraceae</taxon>
        <taxon>Hymenobacter</taxon>
    </lineage>
</organism>
<dbReference type="Proteomes" id="UP001211872">
    <property type="component" value="Chromosome"/>
</dbReference>
<name>A0ABY7PUC5_9BACT</name>
<evidence type="ECO:0000313" key="2">
    <source>
        <dbReference type="Proteomes" id="UP001211872"/>
    </source>
</evidence>
<accession>A0ABY7PUC5</accession>
<protein>
    <submittedName>
        <fullName evidence="1">Uncharacterized protein</fullName>
    </submittedName>
</protein>